<dbReference type="PROSITE" id="PS51257">
    <property type="entry name" value="PROKAR_LIPOPROTEIN"/>
    <property type="match status" value="1"/>
</dbReference>
<dbReference type="GeneID" id="68843090"/>
<dbReference type="Proteomes" id="UP000178776">
    <property type="component" value="Chromosome"/>
</dbReference>
<accession>A0A1D9LKF8</accession>
<dbReference type="KEGG" id="cvc:BKX93_17955"/>
<dbReference type="EMBL" id="CP017707">
    <property type="protein sequence ID" value="AOZ51694.1"/>
    <property type="molecule type" value="Genomic_DNA"/>
</dbReference>
<evidence type="ECO:0000313" key="1">
    <source>
        <dbReference type="EMBL" id="AOZ51694.1"/>
    </source>
</evidence>
<gene>
    <name evidence="1" type="ORF">BKX93_17955</name>
</gene>
<name>A0A1D9LKF8_9NEIS</name>
<reference evidence="1 2" key="1">
    <citation type="submission" date="2016-10" db="EMBL/GenBank/DDBJ databases">
        <title>Chromobacterium muskegensis sp. nov., an insecticidal bacterium isolated from Sphagnum bogs.</title>
        <authorList>
            <person name="Sparks M.E."/>
            <person name="Blackburn M.B."/>
            <person name="Gundersen-Rindal D.E."/>
            <person name="Mitchell A."/>
            <person name="Farrar R."/>
            <person name="Kuhar D."/>
        </authorList>
    </citation>
    <scope>NUCLEOTIDE SEQUENCE [LARGE SCALE GENOMIC DNA]</scope>
    <source>
        <strain evidence="1 2">21-1</strain>
    </source>
</reference>
<proteinExistence type="predicted"/>
<dbReference type="Gene3D" id="3.30.1150.10">
    <property type="match status" value="1"/>
</dbReference>
<dbReference type="AlphaFoldDB" id="A0A1D9LKF8"/>
<protein>
    <submittedName>
        <fullName evidence="1">Uncharacterized protein</fullName>
    </submittedName>
</protein>
<dbReference type="SUPFAM" id="SSF74653">
    <property type="entry name" value="TolA/TonB C-terminal domain"/>
    <property type="match status" value="1"/>
</dbReference>
<organism evidence="1 2">
    <name type="scientific">Chromobacterium vaccinii</name>
    <dbReference type="NCBI Taxonomy" id="1108595"/>
    <lineage>
        <taxon>Bacteria</taxon>
        <taxon>Pseudomonadati</taxon>
        <taxon>Pseudomonadota</taxon>
        <taxon>Betaproteobacteria</taxon>
        <taxon>Neisseriales</taxon>
        <taxon>Chromobacteriaceae</taxon>
        <taxon>Chromobacterium</taxon>
    </lineage>
</organism>
<evidence type="ECO:0000313" key="2">
    <source>
        <dbReference type="Proteomes" id="UP000178776"/>
    </source>
</evidence>
<sequence>MQTKMMVAGLLVLGATMTAAAAGCAKQQKPDYPVAAMRDDVAGVVKVTFKTGADGSVSGIRSATFSAAIPPQYRSGFRSEIAKALREYRCAPSATLSQEFDFKMEE</sequence>
<dbReference type="RefSeq" id="WP_052717286.1">
    <property type="nucleotide sequence ID" value="NZ_CP017707.1"/>
</dbReference>